<sequence>ASLLAVLLTSREAWKRAPAKDRLWNYKPIILKWLGSAILWQDNGFVQIHTPVITSNDCEGAGNLFQVEPAGSDDIADKDDGHFFSVPSYLTVSAQLHLEVMAGAFPAVYSFGPAFRAENSQSRRHLAEFYMVEAEICFTDSLKDVMKLMEDVFKSSTAHLLSNCAEDVWLFHKSISPGHQDKVDSMLKRTFNVISYTEAIDILNRSAQPFTFSPKVMCQTSVLPT</sequence>
<dbReference type="PROSITE" id="PS50862">
    <property type="entry name" value="AA_TRNA_LIGASE_II"/>
    <property type="match status" value="1"/>
</dbReference>
<protein>
    <recommendedName>
        <fullName evidence="6">Aminoacyl-transfer RNA synthetases class-II family profile domain-containing protein</fullName>
    </recommendedName>
</protein>
<organism evidence="7 8">
    <name type="scientific">Electrophorus voltai</name>
    <dbReference type="NCBI Taxonomy" id="2609070"/>
    <lineage>
        <taxon>Eukaryota</taxon>
        <taxon>Metazoa</taxon>
        <taxon>Chordata</taxon>
        <taxon>Craniata</taxon>
        <taxon>Vertebrata</taxon>
        <taxon>Euteleostomi</taxon>
        <taxon>Actinopterygii</taxon>
        <taxon>Neopterygii</taxon>
        <taxon>Teleostei</taxon>
        <taxon>Ostariophysi</taxon>
        <taxon>Gymnotiformes</taxon>
        <taxon>Gymnotoidei</taxon>
        <taxon>Gymnotidae</taxon>
        <taxon>Electrophorus</taxon>
    </lineage>
</organism>
<proteinExistence type="predicted"/>
<keyword evidence="1" id="KW-0436">Ligase</keyword>
<evidence type="ECO:0000313" key="7">
    <source>
        <dbReference type="EMBL" id="KAK1786384.1"/>
    </source>
</evidence>
<dbReference type="InterPro" id="IPR006195">
    <property type="entry name" value="aa-tRNA-synth_II"/>
</dbReference>
<dbReference type="Pfam" id="PF00152">
    <property type="entry name" value="tRNA-synt_2"/>
    <property type="match status" value="1"/>
</dbReference>
<dbReference type="EMBL" id="JAROKS010000025">
    <property type="protein sequence ID" value="KAK1786384.1"/>
    <property type="molecule type" value="Genomic_DNA"/>
</dbReference>
<dbReference type="SUPFAM" id="SSF55681">
    <property type="entry name" value="Class II aaRS and biotin synthetases"/>
    <property type="match status" value="1"/>
</dbReference>
<dbReference type="Proteomes" id="UP001239994">
    <property type="component" value="Unassembled WGS sequence"/>
</dbReference>
<dbReference type="GO" id="GO:0005524">
    <property type="term" value="F:ATP binding"/>
    <property type="evidence" value="ECO:0007669"/>
    <property type="project" value="UniProtKB-KW"/>
</dbReference>
<dbReference type="PANTHER" id="PTHR22594">
    <property type="entry name" value="ASPARTYL/LYSYL-TRNA SYNTHETASE"/>
    <property type="match status" value="1"/>
</dbReference>
<dbReference type="InterPro" id="IPR045864">
    <property type="entry name" value="aa-tRNA-synth_II/BPL/LPL"/>
</dbReference>
<reference evidence="7" key="1">
    <citation type="submission" date="2023-03" db="EMBL/GenBank/DDBJ databases">
        <title>Electrophorus voltai genome.</title>
        <authorList>
            <person name="Bian C."/>
        </authorList>
    </citation>
    <scope>NUCLEOTIDE SEQUENCE</scope>
    <source>
        <strain evidence="7">CB-2022</strain>
        <tissue evidence="7">Muscle</tissue>
    </source>
</reference>
<keyword evidence="2" id="KW-0547">Nucleotide-binding</keyword>
<keyword evidence="3" id="KW-0067">ATP-binding</keyword>
<dbReference type="InterPro" id="IPR004364">
    <property type="entry name" value="Aa-tRNA-synt_II"/>
</dbReference>
<dbReference type="GO" id="GO:0006421">
    <property type="term" value="P:asparaginyl-tRNA aminoacylation"/>
    <property type="evidence" value="ECO:0007669"/>
    <property type="project" value="TreeGrafter"/>
</dbReference>
<dbReference type="GO" id="GO:0004816">
    <property type="term" value="F:asparagine-tRNA ligase activity"/>
    <property type="evidence" value="ECO:0007669"/>
    <property type="project" value="TreeGrafter"/>
</dbReference>
<dbReference type="PANTHER" id="PTHR22594:SF34">
    <property type="entry name" value="ASPARAGINE--TRNA LIGASE, MITOCHONDRIAL-RELATED"/>
    <property type="match status" value="1"/>
</dbReference>
<comment type="caution">
    <text evidence="7">The sequence shown here is derived from an EMBL/GenBank/DDBJ whole genome shotgun (WGS) entry which is preliminary data.</text>
</comment>
<keyword evidence="5" id="KW-0030">Aminoacyl-tRNA synthetase</keyword>
<feature type="domain" description="Aminoacyl-transfer RNA synthetases class-II family profile" evidence="6">
    <location>
        <begin position="41"/>
        <end position="225"/>
    </location>
</feature>
<dbReference type="GO" id="GO:0005739">
    <property type="term" value="C:mitochondrion"/>
    <property type="evidence" value="ECO:0007669"/>
    <property type="project" value="TreeGrafter"/>
</dbReference>
<evidence type="ECO:0000256" key="4">
    <source>
        <dbReference type="ARBA" id="ARBA00022917"/>
    </source>
</evidence>
<keyword evidence="8" id="KW-1185">Reference proteome</keyword>
<gene>
    <name evidence="7" type="ORF">P4O66_018075</name>
</gene>
<evidence type="ECO:0000256" key="2">
    <source>
        <dbReference type="ARBA" id="ARBA00022741"/>
    </source>
</evidence>
<accession>A0AAD8YV14</accession>
<evidence type="ECO:0000256" key="1">
    <source>
        <dbReference type="ARBA" id="ARBA00022598"/>
    </source>
</evidence>
<dbReference type="Gene3D" id="3.30.930.10">
    <property type="entry name" value="Bira Bifunctional Protein, Domain 2"/>
    <property type="match status" value="1"/>
</dbReference>
<evidence type="ECO:0000313" key="8">
    <source>
        <dbReference type="Proteomes" id="UP001239994"/>
    </source>
</evidence>
<feature type="non-terminal residue" evidence="7">
    <location>
        <position position="225"/>
    </location>
</feature>
<dbReference type="AlphaFoldDB" id="A0AAD8YV14"/>
<evidence type="ECO:0000256" key="5">
    <source>
        <dbReference type="ARBA" id="ARBA00023146"/>
    </source>
</evidence>
<keyword evidence="4" id="KW-0648">Protein biosynthesis</keyword>
<evidence type="ECO:0000259" key="6">
    <source>
        <dbReference type="PROSITE" id="PS50862"/>
    </source>
</evidence>
<evidence type="ECO:0000256" key="3">
    <source>
        <dbReference type="ARBA" id="ARBA00022840"/>
    </source>
</evidence>
<name>A0AAD8YV14_9TELE</name>